<proteinExistence type="predicted"/>
<protein>
    <submittedName>
        <fullName evidence="1">DUF2150 family protein</fullName>
    </submittedName>
</protein>
<evidence type="ECO:0000313" key="1">
    <source>
        <dbReference type="EMBL" id="TKY92260.1"/>
    </source>
</evidence>
<accession>A0AC61SCD9</accession>
<sequence>MPEKSSNIALTFYSDDRWNNWITQVKESDFEFKDDEEDIGNGGEVFVNMEDDVILACLKVIAKYNNKELGSEEAFDAISEIKEVVLKPVDSINESIDLMLDSLQTSLIGVFASGECYIDGGYESTDDLPTLVKNAVAAEETNDPGIAIGYVAVIGAHVFNGAELGEDLFNDLPYGLVAEWMDGIDSISAAMMGDDSYKNDEADSE</sequence>
<dbReference type="EMBL" id="QYBA01000049">
    <property type="protein sequence ID" value="TKY92260.1"/>
    <property type="molecule type" value="Genomic_DNA"/>
</dbReference>
<dbReference type="Proteomes" id="UP000315423">
    <property type="component" value="Unassembled WGS sequence"/>
</dbReference>
<name>A0AC61SCD9_9EURY</name>
<reference evidence="1" key="1">
    <citation type="submission" date="2018-09" db="EMBL/GenBank/DDBJ databases">
        <title>A genomic encyclopedia of anaerobic methanotrophic archaea.</title>
        <authorList>
            <person name="Skennerton C.T."/>
            <person name="Chadwick G.L."/>
            <person name="Laso-Perez R."/>
            <person name="Leu A.O."/>
            <person name="Speth D.R."/>
            <person name="Yu H."/>
            <person name="Morgan-Lang C."/>
            <person name="Hatzenpichler R."/>
            <person name="Goudeau D."/>
            <person name="Malmstrom R."/>
            <person name="Woyke T."/>
            <person name="Hallam S."/>
            <person name="Tyson G.W."/>
            <person name="Wegener G."/>
            <person name="Boetius A."/>
            <person name="Orphan V.J."/>
        </authorList>
    </citation>
    <scope>NUCLEOTIDE SEQUENCE</scope>
    <source>
        <strain evidence="1">CONS3730D10UFb2</strain>
    </source>
</reference>
<organism evidence="1 2">
    <name type="scientific">Candidatus Methanomarinus sp</name>
    <dbReference type="NCBI Taxonomy" id="3386244"/>
    <lineage>
        <taxon>Archaea</taxon>
        <taxon>Methanobacteriati</taxon>
        <taxon>Methanobacteriota</taxon>
        <taxon>Stenosarchaea group</taxon>
        <taxon>Methanomicrobia</taxon>
        <taxon>Methanosarcinales</taxon>
        <taxon>ANME-2 cluster</taxon>
        <taxon>Candidatus Methanocomedenaceae</taxon>
        <taxon>Candidatus Methanomarinus</taxon>
    </lineage>
</organism>
<evidence type="ECO:0000313" key="2">
    <source>
        <dbReference type="Proteomes" id="UP000315423"/>
    </source>
</evidence>
<gene>
    <name evidence="1" type="ORF">C5S46_01575</name>
</gene>
<comment type="caution">
    <text evidence="1">The sequence shown here is derived from an EMBL/GenBank/DDBJ whole genome shotgun (WGS) entry which is preliminary data.</text>
</comment>